<proteinExistence type="predicted"/>
<keyword evidence="3" id="KW-1185">Reference proteome</keyword>
<evidence type="ECO:0000313" key="2">
    <source>
        <dbReference type="EMBL" id="PKI76907.1"/>
    </source>
</evidence>
<dbReference type="Proteomes" id="UP000233551">
    <property type="component" value="Unassembled WGS sequence"/>
</dbReference>
<sequence>MRRILHQLWCILNRLRYKLYHPQRLQAFHRGIRVLLQFTSHYRQYSNILTPVTPHNRASSRFTPPPEHRPTVDPNPVVPPTLASESEEVSFSAMMHVPAVYPVTDPFLPPPAPTAVPLPPVAFLSANFAVRALPPLAMPAQPPLYTVLPPTIPTTMNAPTPAYTVEHLPFQTSQPYMGLSYQALPPLNIPPLEPGTPI</sequence>
<dbReference type="AlphaFoldDB" id="A0A2I0L876"/>
<evidence type="ECO:0000256" key="1">
    <source>
        <dbReference type="SAM" id="MobiDB-lite"/>
    </source>
</evidence>
<protein>
    <submittedName>
        <fullName evidence="2">Uncharacterized protein</fullName>
    </submittedName>
</protein>
<dbReference type="EMBL" id="PGOL01000107">
    <property type="protein sequence ID" value="PKI76907.1"/>
    <property type="molecule type" value="Genomic_DNA"/>
</dbReference>
<accession>A0A2I0L876</accession>
<organism evidence="2 3">
    <name type="scientific">Punica granatum</name>
    <name type="common">Pomegranate</name>
    <dbReference type="NCBI Taxonomy" id="22663"/>
    <lineage>
        <taxon>Eukaryota</taxon>
        <taxon>Viridiplantae</taxon>
        <taxon>Streptophyta</taxon>
        <taxon>Embryophyta</taxon>
        <taxon>Tracheophyta</taxon>
        <taxon>Spermatophyta</taxon>
        <taxon>Magnoliopsida</taxon>
        <taxon>eudicotyledons</taxon>
        <taxon>Gunneridae</taxon>
        <taxon>Pentapetalae</taxon>
        <taxon>rosids</taxon>
        <taxon>malvids</taxon>
        <taxon>Myrtales</taxon>
        <taxon>Lythraceae</taxon>
        <taxon>Punica</taxon>
    </lineage>
</organism>
<gene>
    <name evidence="2" type="ORF">CRG98_002694</name>
</gene>
<reference evidence="2 3" key="1">
    <citation type="submission" date="2017-11" db="EMBL/GenBank/DDBJ databases">
        <title>De-novo sequencing of pomegranate (Punica granatum L.) genome.</title>
        <authorList>
            <person name="Akparov Z."/>
            <person name="Amiraslanov A."/>
            <person name="Hajiyeva S."/>
            <person name="Abbasov M."/>
            <person name="Kaur K."/>
            <person name="Hamwieh A."/>
            <person name="Solovyev V."/>
            <person name="Salamov A."/>
            <person name="Braich B."/>
            <person name="Kosarev P."/>
            <person name="Mahmoud A."/>
            <person name="Hajiyev E."/>
            <person name="Babayeva S."/>
            <person name="Izzatullayeva V."/>
            <person name="Mammadov A."/>
            <person name="Mammadov A."/>
            <person name="Sharifova S."/>
            <person name="Ojaghi J."/>
            <person name="Eynullazada K."/>
            <person name="Bayramov B."/>
            <person name="Abdulazimova A."/>
            <person name="Shahmuradov I."/>
        </authorList>
    </citation>
    <scope>NUCLEOTIDE SEQUENCE [LARGE SCALE GENOMIC DNA]</scope>
    <source>
        <strain evidence="3">cv. AG2017</strain>
        <tissue evidence="2">Leaf</tissue>
    </source>
</reference>
<name>A0A2I0L876_PUNGR</name>
<comment type="caution">
    <text evidence="2">The sequence shown here is derived from an EMBL/GenBank/DDBJ whole genome shotgun (WGS) entry which is preliminary data.</text>
</comment>
<evidence type="ECO:0000313" key="3">
    <source>
        <dbReference type="Proteomes" id="UP000233551"/>
    </source>
</evidence>
<feature type="region of interest" description="Disordered" evidence="1">
    <location>
        <begin position="54"/>
        <end position="77"/>
    </location>
</feature>